<dbReference type="HOGENOM" id="CLU_159706_0_0_1"/>
<dbReference type="Gene3D" id="1.10.20.10">
    <property type="entry name" value="Histone, subunit A"/>
    <property type="match status" value="1"/>
</dbReference>
<reference evidence="6 8" key="2">
    <citation type="journal article" date="2013" name="Nature">
        <title>Insights into bilaterian evolution from three spiralian genomes.</title>
        <authorList>
            <person name="Simakov O."/>
            <person name="Marletaz F."/>
            <person name="Cho S.J."/>
            <person name="Edsinger-Gonzales E."/>
            <person name="Havlak P."/>
            <person name="Hellsten U."/>
            <person name="Kuo D.H."/>
            <person name="Larsson T."/>
            <person name="Lv J."/>
            <person name="Arendt D."/>
            <person name="Savage R."/>
            <person name="Osoegawa K."/>
            <person name="de Jong P."/>
            <person name="Grimwood J."/>
            <person name="Chapman J.A."/>
            <person name="Shapiro H."/>
            <person name="Aerts A."/>
            <person name="Otillar R.P."/>
            <person name="Terry A.Y."/>
            <person name="Boore J.L."/>
            <person name="Grigoriev I.V."/>
            <person name="Lindberg D.R."/>
            <person name="Seaver E.C."/>
            <person name="Weisblat D.A."/>
            <person name="Putnam N.H."/>
            <person name="Rokhsar D.S."/>
        </authorList>
    </citation>
    <scope>NUCLEOTIDE SEQUENCE</scope>
    <source>
        <strain evidence="6 8">I ESC-2004</strain>
    </source>
</reference>
<evidence type="ECO:0000259" key="5">
    <source>
        <dbReference type="SMART" id="SM00576"/>
    </source>
</evidence>
<evidence type="ECO:0000256" key="3">
    <source>
        <dbReference type="ARBA" id="ARBA00023163"/>
    </source>
</evidence>
<dbReference type="GO" id="GO:0002039">
    <property type="term" value="F:p53 binding"/>
    <property type="evidence" value="ECO:0007669"/>
    <property type="project" value="TreeGrafter"/>
</dbReference>
<dbReference type="SMART" id="SM00576">
    <property type="entry name" value="BTP"/>
    <property type="match status" value="1"/>
</dbReference>
<gene>
    <name evidence="6" type="ORF">CAPTEDRAFT_39082</name>
</gene>
<dbReference type="GO" id="GO:0005669">
    <property type="term" value="C:transcription factor TFIID complex"/>
    <property type="evidence" value="ECO:0007669"/>
    <property type="project" value="TreeGrafter"/>
</dbReference>
<dbReference type="EnsemblMetazoa" id="CapteT39082">
    <property type="protein sequence ID" value="CapteP39082"/>
    <property type="gene ID" value="CapteG39082"/>
</dbReference>
<dbReference type="InterPro" id="IPR009072">
    <property type="entry name" value="Histone-fold"/>
</dbReference>
<keyword evidence="4" id="KW-0539">Nucleus</keyword>
<dbReference type="SUPFAM" id="SSF47113">
    <property type="entry name" value="Histone-fold"/>
    <property type="match status" value="1"/>
</dbReference>
<keyword evidence="3" id="KW-0804">Transcription</keyword>
<evidence type="ECO:0000256" key="4">
    <source>
        <dbReference type="ARBA" id="ARBA00023242"/>
    </source>
</evidence>
<dbReference type="EMBL" id="AMQN01005508">
    <property type="status" value="NOT_ANNOTATED_CDS"/>
    <property type="molecule type" value="Genomic_DNA"/>
</dbReference>
<proteinExistence type="predicted"/>
<protein>
    <recommendedName>
        <fullName evidence="5">Bromodomain associated domain-containing protein</fullName>
    </recommendedName>
</protein>
<evidence type="ECO:0000256" key="1">
    <source>
        <dbReference type="ARBA" id="ARBA00004123"/>
    </source>
</evidence>
<keyword evidence="2" id="KW-0805">Transcription regulation</keyword>
<dbReference type="AlphaFoldDB" id="R7V6Z3"/>
<dbReference type="PANTHER" id="PTHR46452">
    <property type="entry name" value="TRANSCRIPTION INITIATION FACTOR TFIID SUBUNIT 3"/>
    <property type="match status" value="1"/>
</dbReference>
<dbReference type="EMBL" id="KB296162">
    <property type="protein sequence ID" value="ELU12136.1"/>
    <property type="molecule type" value="Genomic_DNA"/>
</dbReference>
<dbReference type="STRING" id="283909.R7V6Z3"/>
<dbReference type="OMA" id="MAECEPA"/>
<evidence type="ECO:0000256" key="2">
    <source>
        <dbReference type="ARBA" id="ARBA00023015"/>
    </source>
</evidence>
<dbReference type="CDD" id="cd22916">
    <property type="entry name" value="HFD_TAF3"/>
    <property type="match status" value="1"/>
</dbReference>
<dbReference type="Pfam" id="PF07524">
    <property type="entry name" value="Bromo_TP"/>
    <property type="match status" value="1"/>
</dbReference>
<evidence type="ECO:0000313" key="6">
    <source>
        <dbReference type="EMBL" id="ELU12136.1"/>
    </source>
</evidence>
<evidence type="ECO:0000313" key="8">
    <source>
        <dbReference type="Proteomes" id="UP000014760"/>
    </source>
</evidence>
<dbReference type="GO" id="GO:0045944">
    <property type="term" value="P:positive regulation of transcription by RNA polymerase II"/>
    <property type="evidence" value="ECO:0007669"/>
    <property type="project" value="TreeGrafter"/>
</dbReference>
<feature type="non-terminal residue" evidence="6">
    <location>
        <position position="129"/>
    </location>
</feature>
<dbReference type="OrthoDB" id="436852at2759"/>
<dbReference type="Proteomes" id="UP000014760">
    <property type="component" value="Unassembled WGS sequence"/>
</dbReference>
<comment type="subcellular location">
    <subcellularLocation>
        <location evidence="1">Nucleus</location>
    </subcellularLocation>
</comment>
<feature type="domain" description="Bromodomain associated" evidence="5">
    <location>
        <begin position="3"/>
        <end position="79"/>
    </location>
</feature>
<reference evidence="7" key="3">
    <citation type="submission" date="2015-06" db="UniProtKB">
        <authorList>
            <consortium name="EnsemblMetazoa"/>
        </authorList>
    </citation>
    <scope>IDENTIFICATION</scope>
</reference>
<organism evidence="6">
    <name type="scientific">Capitella teleta</name>
    <name type="common">Polychaete worm</name>
    <dbReference type="NCBI Taxonomy" id="283909"/>
    <lineage>
        <taxon>Eukaryota</taxon>
        <taxon>Metazoa</taxon>
        <taxon>Spiralia</taxon>
        <taxon>Lophotrochozoa</taxon>
        <taxon>Annelida</taxon>
        <taxon>Polychaeta</taxon>
        <taxon>Sedentaria</taxon>
        <taxon>Scolecida</taxon>
        <taxon>Capitellidae</taxon>
        <taxon>Capitella</taxon>
    </lineage>
</organism>
<keyword evidence="8" id="KW-1185">Reference proteome</keyword>
<dbReference type="PANTHER" id="PTHR46452:SF1">
    <property type="entry name" value="TRANSCRIPTION INITIATION FACTOR TFIID SUBUNIT 3"/>
    <property type="match status" value="1"/>
</dbReference>
<dbReference type="GO" id="GO:0046982">
    <property type="term" value="F:protein heterodimerization activity"/>
    <property type="evidence" value="ECO:0007669"/>
    <property type="project" value="InterPro"/>
</dbReference>
<reference evidence="8" key="1">
    <citation type="submission" date="2012-12" db="EMBL/GenBank/DDBJ databases">
        <authorList>
            <person name="Hellsten U."/>
            <person name="Grimwood J."/>
            <person name="Chapman J.A."/>
            <person name="Shapiro H."/>
            <person name="Aerts A."/>
            <person name="Otillar R.P."/>
            <person name="Terry A.Y."/>
            <person name="Boore J.L."/>
            <person name="Simakov O."/>
            <person name="Marletaz F."/>
            <person name="Cho S.-J."/>
            <person name="Edsinger-Gonzales E."/>
            <person name="Havlak P."/>
            <person name="Kuo D.-H."/>
            <person name="Larsson T."/>
            <person name="Lv J."/>
            <person name="Arendt D."/>
            <person name="Savage R."/>
            <person name="Osoegawa K."/>
            <person name="de Jong P."/>
            <person name="Lindberg D.R."/>
            <person name="Seaver E.C."/>
            <person name="Weisblat D.A."/>
            <person name="Putnam N.H."/>
            <person name="Grigoriev I.V."/>
            <person name="Rokhsar D.S."/>
        </authorList>
    </citation>
    <scope>NUCLEOTIDE SEQUENCE</scope>
    <source>
        <strain evidence="8">I ESC-2004</strain>
    </source>
</reference>
<dbReference type="InterPro" id="IPR006565">
    <property type="entry name" value="BTP"/>
</dbReference>
<accession>R7V6Z3</accession>
<name>R7V6Z3_CAPTE</name>
<evidence type="ECO:0000313" key="7">
    <source>
        <dbReference type="EnsemblMetazoa" id="CapteP39082"/>
    </source>
</evidence>
<sequence length="129" mass="14964">MSEAFSRHVLRVAVAQICQSLGWNAVQTSPMELMTDVLERYLLELGKYTHRYCEQFGRTEPNLDDLGLAFQEMGISVPELKDYLKHVDPLPFACEVPQFPVPRENLLQFPNPGSRELLERKEYVDDYFP</sequence>